<feature type="region of interest" description="Disordered" evidence="1">
    <location>
        <begin position="858"/>
        <end position="881"/>
    </location>
</feature>
<keyword evidence="5" id="KW-1185">Reference proteome</keyword>
<dbReference type="Pfam" id="PF20153">
    <property type="entry name" value="DUF6535"/>
    <property type="match status" value="1"/>
</dbReference>
<evidence type="ECO:0000313" key="5">
    <source>
        <dbReference type="Proteomes" id="UP000703269"/>
    </source>
</evidence>
<keyword evidence="2" id="KW-1133">Transmembrane helix</keyword>
<feature type="transmembrane region" description="Helical" evidence="2">
    <location>
        <begin position="165"/>
        <end position="193"/>
    </location>
</feature>
<protein>
    <recommendedName>
        <fullName evidence="3">DUF6535 domain-containing protein</fullName>
    </recommendedName>
</protein>
<feature type="region of interest" description="Disordered" evidence="1">
    <location>
        <begin position="898"/>
        <end position="975"/>
    </location>
</feature>
<name>A0A9P3GG51_9APHY</name>
<evidence type="ECO:0000256" key="2">
    <source>
        <dbReference type="SAM" id="Phobius"/>
    </source>
</evidence>
<feature type="transmembrane region" description="Helical" evidence="2">
    <location>
        <begin position="37"/>
        <end position="56"/>
    </location>
</feature>
<organism evidence="4 5">
    <name type="scientific">Phanerochaete sordida</name>
    <dbReference type="NCBI Taxonomy" id="48140"/>
    <lineage>
        <taxon>Eukaryota</taxon>
        <taxon>Fungi</taxon>
        <taxon>Dikarya</taxon>
        <taxon>Basidiomycota</taxon>
        <taxon>Agaricomycotina</taxon>
        <taxon>Agaricomycetes</taxon>
        <taxon>Polyporales</taxon>
        <taxon>Phanerochaetaceae</taxon>
        <taxon>Phanerochaete</taxon>
    </lineage>
</organism>
<dbReference type="AlphaFoldDB" id="A0A9P3GG51"/>
<keyword evidence="2" id="KW-0472">Membrane</keyword>
<feature type="transmembrane region" description="Helical" evidence="2">
    <location>
        <begin position="205"/>
        <end position="222"/>
    </location>
</feature>
<evidence type="ECO:0000259" key="3">
    <source>
        <dbReference type="Pfam" id="PF20153"/>
    </source>
</evidence>
<evidence type="ECO:0000256" key="1">
    <source>
        <dbReference type="SAM" id="MobiDB-lite"/>
    </source>
</evidence>
<proteinExistence type="predicted"/>
<keyword evidence="2" id="KW-0812">Transmembrane</keyword>
<feature type="domain" description="DUF6535" evidence="3">
    <location>
        <begin position="15"/>
        <end position="191"/>
    </location>
</feature>
<feature type="transmembrane region" description="Helical" evidence="2">
    <location>
        <begin position="113"/>
        <end position="131"/>
    </location>
</feature>
<gene>
    <name evidence="4" type="ORF">PsYK624_115720</name>
</gene>
<dbReference type="Proteomes" id="UP000703269">
    <property type="component" value="Unassembled WGS sequence"/>
</dbReference>
<dbReference type="EMBL" id="BPQB01000048">
    <property type="protein sequence ID" value="GJE95388.1"/>
    <property type="molecule type" value="Genomic_DNA"/>
</dbReference>
<feature type="compositionally biased region" description="Basic and acidic residues" evidence="1">
    <location>
        <begin position="931"/>
        <end position="955"/>
    </location>
</feature>
<dbReference type="OrthoDB" id="3269725at2759"/>
<dbReference type="InterPro" id="IPR045338">
    <property type="entry name" value="DUF6535"/>
</dbReference>
<evidence type="ECO:0000313" key="4">
    <source>
        <dbReference type="EMBL" id="GJE95388.1"/>
    </source>
</evidence>
<reference evidence="4 5" key="1">
    <citation type="submission" date="2021-08" db="EMBL/GenBank/DDBJ databases">
        <title>Draft Genome Sequence of Phanerochaete sordida strain YK-624.</title>
        <authorList>
            <person name="Mori T."/>
            <person name="Dohra H."/>
            <person name="Suzuki T."/>
            <person name="Kawagishi H."/>
            <person name="Hirai H."/>
        </authorList>
    </citation>
    <scope>NUCLEOTIDE SEQUENCE [LARGE SCALE GENOMIC DNA]</scope>
    <source>
        <strain evidence="4 5">YK-624</strain>
    </source>
</reference>
<accession>A0A9P3GG51</accession>
<feature type="transmembrane region" description="Helical" evidence="2">
    <location>
        <begin position="308"/>
        <end position="338"/>
    </location>
</feature>
<comment type="caution">
    <text evidence="4">The sequence shown here is derived from an EMBL/GenBank/DDBJ whole genome shotgun (WGS) entry which is preliminary data.</text>
</comment>
<sequence length="975" mass="109256">MPLALSTLEDPKDLWEKLRDTVQGNDLKKVEDARDDLSNVLIFAGLFSAVVTPFVIDSYASLHPDNTDELVYPMRQSIAQNYTLVNGVLRPAVPFPADLPFQAPLWALHVNGLWFASLIVSLATASFGMFIKQWLNEYLAMDWITAEEQLRARQFRHQGLTEWKVFEIAAILPLLLHVSLGLFFIGLCFYTAAANELIGRSTFPIVAGWAICVILTILAPLISPRCPYKIGYLKNVLRLGRLCIGMPLRHTGSWLQQRLHTLVISVSLSIGRACQRLILPFLRPYIQGGNKLVSLYWKVSEESAIRIAAFYLMVALYWMPILIFILLTNCAIFIIPAFQHLARVNERNEEDIMMKQEYNAVNLLLSVDKAIANDGAILATMTELLRKVANSPQSMTTFITGCIRHRTGSAGAQRIPNNDQLIHGYIALSSLSSQACRSLIQQLSMIFARSIQPNMLPETAESWKKNAAVILLSTPRFLVPAQSMLLNNPPRLAIMLQLARSVIWAARWPRRDVFRLLWNLFLRGTEPEAWKNLPQINSDTPNGVQKAVIQILLQNTWRYSTSPSHRQDIAEGTMVLLVMLKGTQLHLTNDELKIYFSTWLNYSHGDHYHVFHPRVQDAANMLQSEGYSNVYLKLAATVGNCPALFSTALNIYRVYITRSLFDNRPLWRILLTFKEDDFHSELHNPQLRDLWQFILQWTGQYSTFNDETVFESFGDFLRTCLVMARLGAPHSLYDENHASDWGRLVPALQVPPHLVAIMDSNVTKREETIPGLAFNVLHSLQSQRDRPRIPEALRNALQTLSDTPVHIHSGLWEALSTAIAAVPFRWPGRPISPDQDATGDRVDLEEGMAIIGPMHELSAPQDTAPIDTIPQAPWAGGLHSSVPAAANAQPLSAISKPQVGTTWPEAPVEDGTVPAASVDNQPLSPGIDVNGDQRPDKLLPPENRVAERELSEGRRSSSSLSYASMSPRVDATEVN</sequence>